<proteinExistence type="predicted"/>
<organism evidence="2">
    <name type="scientific">Tetraselmis sp. GSL018</name>
    <dbReference type="NCBI Taxonomy" id="582737"/>
    <lineage>
        <taxon>Eukaryota</taxon>
        <taxon>Viridiplantae</taxon>
        <taxon>Chlorophyta</taxon>
        <taxon>core chlorophytes</taxon>
        <taxon>Chlorodendrophyceae</taxon>
        <taxon>Chlorodendrales</taxon>
        <taxon>Chlorodendraceae</taxon>
        <taxon>Tetraselmis</taxon>
    </lineage>
</organism>
<dbReference type="EMBL" id="GBEZ01000264">
    <property type="protein sequence ID" value="JAC84609.1"/>
    <property type="molecule type" value="Transcribed_RNA"/>
</dbReference>
<reference evidence="2" key="1">
    <citation type="submission" date="2014-05" db="EMBL/GenBank/DDBJ databases">
        <title>The transcriptome of the halophilic microalga Tetraselmis sp. GSL018 isolated from the Great Salt Lake, Utah.</title>
        <authorList>
            <person name="Jinkerson R.E."/>
            <person name="D'Adamo S."/>
            <person name="Posewitz M.C."/>
        </authorList>
    </citation>
    <scope>NUCLEOTIDE SEQUENCE</scope>
    <source>
        <strain evidence="2">GSL018</strain>
    </source>
</reference>
<protein>
    <submittedName>
        <fullName evidence="2">Uncharacterized protein</fullName>
    </submittedName>
</protein>
<feature type="non-terminal residue" evidence="2">
    <location>
        <position position="1"/>
    </location>
</feature>
<feature type="compositionally biased region" description="Gly residues" evidence="1">
    <location>
        <begin position="44"/>
        <end position="57"/>
    </location>
</feature>
<feature type="compositionally biased region" description="Low complexity" evidence="1">
    <location>
        <begin position="1"/>
        <end position="16"/>
    </location>
</feature>
<evidence type="ECO:0000256" key="1">
    <source>
        <dbReference type="SAM" id="MobiDB-lite"/>
    </source>
</evidence>
<feature type="region of interest" description="Disordered" evidence="1">
    <location>
        <begin position="1"/>
        <end position="107"/>
    </location>
</feature>
<feature type="compositionally biased region" description="Low complexity" evidence="1">
    <location>
        <begin position="58"/>
        <end position="69"/>
    </location>
</feature>
<gene>
    <name evidence="2" type="ORF">TSPGSL018_569</name>
</gene>
<accession>A0A061SNK4</accession>
<name>A0A061SNK4_9CHLO</name>
<dbReference type="AlphaFoldDB" id="A0A061SNK4"/>
<evidence type="ECO:0000313" key="2">
    <source>
        <dbReference type="EMBL" id="JAC84609.1"/>
    </source>
</evidence>
<sequence length="152" mass="14954">AGSAPAAVEQARSAEAAETDVALGSEPPPADSSSGGPQDEPGAEGTGTAGGSAGSRGGSSRRSASFFEEGQGEGGTTPGEERGRQPPPGSAAAARGAQRKSGESLSVIAPQTSGVFYRRTARLRAPPRCSPRAVAASSGRTAAPLLAVRAWP</sequence>